<feature type="region of interest" description="Disordered" evidence="1">
    <location>
        <begin position="1"/>
        <end position="26"/>
    </location>
</feature>
<organism evidence="2 3">
    <name type="scientific">Phytobacter ursingii</name>
    <dbReference type="NCBI Taxonomy" id="1972431"/>
    <lineage>
        <taxon>Bacteria</taxon>
        <taxon>Pseudomonadati</taxon>
        <taxon>Pseudomonadota</taxon>
        <taxon>Gammaproteobacteria</taxon>
        <taxon>Enterobacterales</taxon>
        <taxon>Enterobacteriaceae</taxon>
        <taxon>Phytobacter</taxon>
    </lineage>
</organism>
<gene>
    <name evidence="2" type="ORF">AB182_28930</name>
</gene>
<evidence type="ECO:0000256" key="1">
    <source>
        <dbReference type="SAM" id="MobiDB-lite"/>
    </source>
</evidence>
<accession>A0AAC8QU50</accession>
<protein>
    <submittedName>
        <fullName evidence="2">Uncharacterized protein</fullName>
    </submittedName>
</protein>
<name>A0AAC8QU50_9ENTR</name>
<evidence type="ECO:0000313" key="3">
    <source>
        <dbReference type="Proteomes" id="UP000035479"/>
    </source>
</evidence>
<dbReference type="Proteomes" id="UP000035479">
    <property type="component" value="Chromosome"/>
</dbReference>
<proteinExistence type="predicted"/>
<dbReference type="AlphaFoldDB" id="A0AAC8QU50"/>
<dbReference type="EMBL" id="CP011602">
    <property type="protein sequence ID" value="AKL15060.1"/>
    <property type="molecule type" value="Genomic_DNA"/>
</dbReference>
<evidence type="ECO:0000313" key="2">
    <source>
        <dbReference type="EMBL" id="AKL15060.1"/>
    </source>
</evidence>
<reference evidence="2 3" key="1">
    <citation type="submission" date="2015-06" db="EMBL/GenBank/DDBJ databases">
        <title>Rapid spread of a carbapenem resistance gene driven by multiple levels of genetic mobility.</title>
        <authorList>
            <person name="Sheppard A.E."/>
            <person name="Stoesser N."/>
            <person name="Wilson D."/>
            <person name="Sebra R."/>
            <person name="Kasarskis A."/>
            <person name="Anson L."/>
            <person name="Giess A."/>
            <person name="Pankhurst L."/>
            <person name="Vaughan A."/>
            <person name="Grim C.J."/>
            <person name="Cox H."/>
            <person name="Yeh A."/>
            <person name="Sifri C.D."/>
            <person name="Walker S."/>
            <person name="Peto T.E."/>
            <person name="Crook D.W."/>
            <person name="Mathers A.J."/>
        </authorList>
    </citation>
    <scope>NUCLEOTIDE SEQUENCE [LARGE SCALE GENOMIC DNA]</scope>
    <source>
        <strain evidence="2 3">CAV1151</strain>
    </source>
</reference>
<dbReference type="KEGG" id="kin:AB182_28930"/>
<sequence length="68" mass="7146">MAKGAAASPLSTFTSDGFGMFSRTGGERNKPRCRLFPLTLTLSPGERELIERAGGGFSPSALRGEGIE</sequence>